<dbReference type="Proteomes" id="UP000198939">
    <property type="component" value="Unassembled WGS sequence"/>
</dbReference>
<proteinExistence type="predicted"/>
<evidence type="ECO:0000313" key="5">
    <source>
        <dbReference type="Proteomes" id="UP000183063"/>
    </source>
</evidence>
<dbReference type="EMBL" id="FOCV01000016">
    <property type="protein sequence ID" value="SEO38370.1"/>
    <property type="molecule type" value="Genomic_DNA"/>
</dbReference>
<keyword evidence="1" id="KW-1133">Transmembrane helix</keyword>
<dbReference type="PANTHER" id="PTHR40254:SF1">
    <property type="entry name" value="BLR0577 PROTEIN"/>
    <property type="match status" value="1"/>
</dbReference>
<sequence length="480" mass="51803">MKQDSAKSRHDTDGRTRRPLVAIIGGGVSGAGVAYHLARSITDRPPAIVVFEPRRDLGRGLAYDTTDPAHRINVPAARMSLLPDQPEDFLEWIGHNDAVADDPEAHRPDGSLYPRRHVFGAYIASALTPLVQSGIVRHRRAVVTAVCRDGALWEIFDSQGGQIFADFLVIATSHPAPSAPGALRTLEGHPRFVADSTVAGALDVVRPDDRLLIVGNGLTAADIVASLARTGHRGPITSISRRGLRSKGHAPFAQDPFGEFETAPAHSATALLRSVRQAIEQAKTAGLTWHAVIDQVRGHGHAIWQNLPIAERCRIVRHIRPYWDVHRFRIAPQVEDVLERAIAEGRMEVLAASVGRVQREGEIIHVELQRRHALPLKKSYDAVVVTTGPAHGGILESQVWLAGLRDQLHLQLDPTGLGIACSQRAEAIAADGRPDPSLLISGPLARGTFGELMGLPQITEHAVFVAGELAAGIAAMSRRA</sequence>
<name>A0A1H8P8V6_9HYPH</name>
<evidence type="ECO:0000313" key="4">
    <source>
        <dbReference type="EMBL" id="SEO38370.1"/>
    </source>
</evidence>
<feature type="domain" description="FAD-dependent urate hydroxylase HpyO/Asp monooxygenase CreE-like FAD/NAD(P)-binding" evidence="2">
    <location>
        <begin position="22"/>
        <end position="174"/>
    </location>
</feature>
<evidence type="ECO:0000256" key="1">
    <source>
        <dbReference type="SAM" id="Phobius"/>
    </source>
</evidence>
<reference evidence="4 6" key="3">
    <citation type="submission" date="2016-10" db="EMBL/GenBank/DDBJ databases">
        <authorList>
            <person name="Varghese N."/>
            <person name="Submissions S."/>
        </authorList>
    </citation>
    <scope>NUCLEOTIDE SEQUENCE [LARGE SCALE GENOMIC DNA]</scope>
    <source>
        <strain evidence="4 6">CGMCC 1.7071</strain>
    </source>
</reference>
<keyword evidence="1" id="KW-0812">Transmembrane</keyword>
<dbReference type="InterPro" id="IPR038732">
    <property type="entry name" value="HpyO/CreE_NAD-binding"/>
</dbReference>
<dbReference type="Pfam" id="PF13454">
    <property type="entry name" value="NAD_binding_9"/>
    <property type="match status" value="1"/>
</dbReference>
<dbReference type="GO" id="GO:0004497">
    <property type="term" value="F:monooxygenase activity"/>
    <property type="evidence" value="ECO:0007669"/>
    <property type="project" value="UniProtKB-KW"/>
</dbReference>
<dbReference type="InterPro" id="IPR036188">
    <property type="entry name" value="FAD/NAD-bd_sf"/>
</dbReference>
<reference evidence="3" key="1">
    <citation type="submission" date="2016-10" db="EMBL/GenBank/DDBJ databases">
        <authorList>
            <person name="de Groot N.N."/>
        </authorList>
    </citation>
    <scope>NUCLEOTIDE SEQUENCE [LARGE SCALE GENOMIC DNA]</scope>
    <source>
        <strain evidence="3">CCBAU85039</strain>
    </source>
</reference>
<protein>
    <submittedName>
        <fullName evidence="3">Lysine/ornithine N-monooxygenase</fullName>
    </submittedName>
    <submittedName>
        <fullName evidence="4">Uncharacterized NAD(P)/FAD-binding protein YdhS</fullName>
    </submittedName>
</protein>
<dbReference type="InterPro" id="IPR052189">
    <property type="entry name" value="L-asp_N-monooxygenase_NS-form"/>
</dbReference>
<reference evidence="5" key="2">
    <citation type="submission" date="2016-10" db="EMBL/GenBank/DDBJ databases">
        <authorList>
            <person name="Wibberg D."/>
        </authorList>
    </citation>
    <scope>NUCLEOTIDE SEQUENCE [LARGE SCALE GENOMIC DNA]</scope>
</reference>
<evidence type="ECO:0000259" key="2">
    <source>
        <dbReference type="Pfam" id="PF13454"/>
    </source>
</evidence>
<keyword evidence="3" id="KW-0503">Monooxygenase</keyword>
<organism evidence="3 5">
    <name type="scientific">Rhizobium tibeticum</name>
    <dbReference type="NCBI Taxonomy" id="501024"/>
    <lineage>
        <taxon>Bacteria</taxon>
        <taxon>Pseudomonadati</taxon>
        <taxon>Pseudomonadota</taxon>
        <taxon>Alphaproteobacteria</taxon>
        <taxon>Hyphomicrobiales</taxon>
        <taxon>Rhizobiaceae</taxon>
        <taxon>Rhizobium/Agrobacterium group</taxon>
        <taxon>Rhizobium</taxon>
    </lineage>
</organism>
<dbReference type="RefSeq" id="WP_244541362.1">
    <property type="nucleotide sequence ID" value="NZ_FNXB01000019.1"/>
</dbReference>
<dbReference type="PANTHER" id="PTHR40254">
    <property type="entry name" value="BLR0577 PROTEIN"/>
    <property type="match status" value="1"/>
</dbReference>
<gene>
    <name evidence="3" type="ORF">RTCCBAU85039_3781</name>
    <name evidence="4" type="ORF">SAMN05216228_101674</name>
</gene>
<dbReference type="Gene3D" id="3.50.50.60">
    <property type="entry name" value="FAD/NAD(P)-binding domain"/>
    <property type="match status" value="1"/>
</dbReference>
<dbReference type="EMBL" id="FNXB01000019">
    <property type="protein sequence ID" value="SEI02350.1"/>
    <property type="molecule type" value="Genomic_DNA"/>
</dbReference>
<dbReference type="SUPFAM" id="SSF51905">
    <property type="entry name" value="FAD/NAD(P)-binding domain"/>
    <property type="match status" value="1"/>
</dbReference>
<dbReference type="Proteomes" id="UP000183063">
    <property type="component" value="Unassembled WGS sequence"/>
</dbReference>
<dbReference type="AlphaFoldDB" id="A0A1H8P8V6"/>
<evidence type="ECO:0000313" key="3">
    <source>
        <dbReference type="EMBL" id="SEI02350.1"/>
    </source>
</evidence>
<keyword evidence="6" id="KW-1185">Reference proteome</keyword>
<keyword evidence="3" id="KW-0560">Oxidoreductase</keyword>
<evidence type="ECO:0000313" key="6">
    <source>
        <dbReference type="Proteomes" id="UP000198939"/>
    </source>
</evidence>
<keyword evidence="1" id="KW-0472">Membrane</keyword>
<feature type="transmembrane region" description="Helical" evidence="1">
    <location>
        <begin position="20"/>
        <end position="38"/>
    </location>
</feature>
<accession>A0A1H8P8V6</accession>
<dbReference type="STRING" id="501024.RTCCBAU85039_3781"/>